<keyword evidence="3" id="KW-0808">Transferase</keyword>
<dbReference type="AlphaFoldDB" id="A0A410WTP8"/>
<dbReference type="PANTHER" id="PTHR43415">
    <property type="entry name" value="SPERMIDINE N(1)-ACETYLTRANSFERASE"/>
    <property type="match status" value="1"/>
</dbReference>
<reference evidence="3 4" key="1">
    <citation type="submission" date="2018-01" db="EMBL/GenBank/DDBJ databases">
        <title>The whole genome sequencing and assembly of Paenibacillus chitinolyticus KCCM 41400 strain.</title>
        <authorList>
            <person name="Kim J.-Y."/>
            <person name="Park M.-K."/>
            <person name="Lee Y.-J."/>
            <person name="Yi H."/>
            <person name="Bahn Y.-S."/>
            <person name="Kim J.F."/>
            <person name="Lee D.-W."/>
        </authorList>
    </citation>
    <scope>NUCLEOTIDE SEQUENCE [LARGE SCALE GENOMIC DNA]</scope>
    <source>
        <strain evidence="3 4">KCCM 41400</strain>
    </source>
</reference>
<gene>
    <name evidence="2" type="ORF">M5X16_25450</name>
    <name evidence="3" type="ORF">PC41400_08215</name>
</gene>
<dbReference type="GeneID" id="95374794"/>
<name>A0A410WTP8_9BACL</name>
<protein>
    <submittedName>
        <fullName evidence="3">GNAT family N-acetyltransferase</fullName>
    </submittedName>
</protein>
<dbReference type="Pfam" id="PF13302">
    <property type="entry name" value="Acetyltransf_3"/>
    <property type="match status" value="1"/>
</dbReference>
<dbReference type="EMBL" id="CP026520">
    <property type="protein sequence ID" value="QAV17647.1"/>
    <property type="molecule type" value="Genomic_DNA"/>
</dbReference>
<evidence type="ECO:0000313" key="5">
    <source>
        <dbReference type="Proteomes" id="UP001527202"/>
    </source>
</evidence>
<reference evidence="2 5" key="2">
    <citation type="submission" date="2022-05" db="EMBL/GenBank/DDBJ databases">
        <title>Genome Sequencing of Bee-Associated Microbes.</title>
        <authorList>
            <person name="Dunlap C."/>
        </authorList>
    </citation>
    <scope>NUCLEOTIDE SEQUENCE [LARGE SCALE GENOMIC DNA]</scope>
    <source>
        <strain evidence="2 5">NRRL B-23120</strain>
    </source>
</reference>
<dbReference type="CDD" id="cd04301">
    <property type="entry name" value="NAT_SF"/>
    <property type="match status" value="1"/>
</dbReference>
<dbReference type="InterPro" id="IPR000182">
    <property type="entry name" value="GNAT_dom"/>
</dbReference>
<dbReference type="SUPFAM" id="SSF55729">
    <property type="entry name" value="Acyl-CoA N-acyltransferases (Nat)"/>
    <property type="match status" value="1"/>
</dbReference>
<feature type="domain" description="N-acetyltransferase" evidence="1">
    <location>
        <begin position="2"/>
        <end position="167"/>
    </location>
</feature>
<dbReference type="PROSITE" id="PS51186">
    <property type="entry name" value="GNAT"/>
    <property type="match status" value="1"/>
</dbReference>
<dbReference type="PANTHER" id="PTHR43415:SF5">
    <property type="entry name" value="ACETYLTRANSFERASE"/>
    <property type="match status" value="1"/>
</dbReference>
<dbReference type="Proteomes" id="UP000288943">
    <property type="component" value="Chromosome"/>
</dbReference>
<accession>A0A410WTP8</accession>
<dbReference type="GO" id="GO:0016747">
    <property type="term" value="F:acyltransferase activity, transferring groups other than amino-acyl groups"/>
    <property type="evidence" value="ECO:0007669"/>
    <property type="project" value="InterPro"/>
</dbReference>
<organism evidence="3 4">
    <name type="scientific">Paenibacillus chitinolyticus</name>
    <dbReference type="NCBI Taxonomy" id="79263"/>
    <lineage>
        <taxon>Bacteria</taxon>
        <taxon>Bacillati</taxon>
        <taxon>Bacillota</taxon>
        <taxon>Bacilli</taxon>
        <taxon>Bacillales</taxon>
        <taxon>Paenibacillaceae</taxon>
        <taxon>Paenibacillus</taxon>
    </lineage>
</organism>
<dbReference type="RefSeq" id="WP_042229069.1">
    <property type="nucleotide sequence ID" value="NZ_CP026520.1"/>
</dbReference>
<dbReference type="OrthoDB" id="6382410at2"/>
<evidence type="ECO:0000313" key="3">
    <source>
        <dbReference type="EMBL" id="QAV17647.1"/>
    </source>
</evidence>
<dbReference type="Gene3D" id="3.40.630.30">
    <property type="match status" value="1"/>
</dbReference>
<proteinExistence type="predicted"/>
<evidence type="ECO:0000313" key="4">
    <source>
        <dbReference type="Proteomes" id="UP000288943"/>
    </source>
</evidence>
<dbReference type="InterPro" id="IPR016181">
    <property type="entry name" value="Acyl_CoA_acyltransferase"/>
</dbReference>
<evidence type="ECO:0000259" key="1">
    <source>
        <dbReference type="PROSITE" id="PS51186"/>
    </source>
</evidence>
<dbReference type="KEGG" id="pchi:PC41400_08215"/>
<sequence>MIRFAYFGEEDFDQLIEWSGDEAFLLQWAGPQFKYPLTSSQLEAYMEGANDPEQSGRLVYKVIDSETDLTIGHLSIENIDRHNRSARIGKVLVGHTARRGRGTGQAMIREALRIGFEELRLHKMTLGVFDFNEAAIRCYEKEGFVREGLIRDSKRMGDTYWNLIEMGILESEWHGSSR</sequence>
<keyword evidence="5" id="KW-1185">Reference proteome</keyword>
<dbReference type="Proteomes" id="UP001527202">
    <property type="component" value="Unassembled WGS sequence"/>
</dbReference>
<evidence type="ECO:0000313" key="2">
    <source>
        <dbReference type="EMBL" id="MCY9599109.1"/>
    </source>
</evidence>
<dbReference type="EMBL" id="JAMDMJ010000039">
    <property type="protein sequence ID" value="MCY9599109.1"/>
    <property type="molecule type" value="Genomic_DNA"/>
</dbReference>